<dbReference type="InterPro" id="IPR049059">
    <property type="entry name" value="NAD_Glu_DH_HM1"/>
</dbReference>
<feature type="domain" description="NAD-glutamate dehydrogenase ACT2" evidence="4">
    <location>
        <begin position="420"/>
        <end position="509"/>
    </location>
</feature>
<dbReference type="PANTHER" id="PTHR43403">
    <property type="entry name" value="NAD-SPECIFIC GLUTAMATE DEHYDROGENASE"/>
    <property type="match status" value="1"/>
</dbReference>
<evidence type="ECO:0000259" key="2">
    <source>
        <dbReference type="Pfam" id="PF21074"/>
    </source>
</evidence>
<dbReference type="PANTHER" id="PTHR43403:SF1">
    <property type="entry name" value="NAD-SPECIFIC GLUTAMATE DEHYDROGENASE"/>
    <property type="match status" value="1"/>
</dbReference>
<feature type="domain" description="NAD-glutamate dehydrogenase N-terminal ACT1" evidence="3">
    <location>
        <begin position="20"/>
        <end position="175"/>
    </location>
</feature>
<evidence type="ECO:0000259" key="1">
    <source>
        <dbReference type="Pfam" id="PF05088"/>
    </source>
</evidence>
<feature type="domain" description="NAD-specific glutamate dehydrogenase C-terminal" evidence="2">
    <location>
        <begin position="1281"/>
        <end position="1629"/>
    </location>
</feature>
<reference evidence="6 7" key="1">
    <citation type="submission" date="2020-09" db="EMBL/GenBank/DDBJ databases">
        <title>Investigation of environmental microbes.</title>
        <authorList>
            <person name="Ou Y."/>
            <person name="Kang Q."/>
        </authorList>
    </citation>
    <scope>NUCLEOTIDE SEQUENCE [LARGE SCALE GENOMIC DNA]</scope>
    <source>
        <strain evidence="6 7">KJZ-14</strain>
    </source>
</reference>
<dbReference type="InterPro" id="IPR046346">
    <property type="entry name" value="Aminoacid_DH-like_N_sf"/>
</dbReference>
<dbReference type="InterPro" id="IPR036291">
    <property type="entry name" value="NAD(P)-bd_dom_sf"/>
</dbReference>
<dbReference type="Gene3D" id="3.40.50.720">
    <property type="entry name" value="NAD(P)-binding Rossmann-like Domain"/>
    <property type="match status" value="1"/>
</dbReference>
<dbReference type="GO" id="GO:0004352">
    <property type="term" value="F:glutamate dehydrogenase (NAD+) activity"/>
    <property type="evidence" value="ECO:0007669"/>
    <property type="project" value="InterPro"/>
</dbReference>
<dbReference type="SUPFAM" id="SSF51735">
    <property type="entry name" value="NAD(P)-binding Rossmann-fold domains"/>
    <property type="match status" value="1"/>
</dbReference>
<dbReference type="Pfam" id="PF05088">
    <property type="entry name" value="Bac_GDH_CD"/>
    <property type="match status" value="1"/>
</dbReference>
<evidence type="ECO:0000313" key="6">
    <source>
        <dbReference type="EMBL" id="QNV37834.1"/>
    </source>
</evidence>
<evidence type="ECO:0000259" key="5">
    <source>
        <dbReference type="Pfam" id="PF21077"/>
    </source>
</evidence>
<evidence type="ECO:0000313" key="7">
    <source>
        <dbReference type="Proteomes" id="UP000516404"/>
    </source>
</evidence>
<sequence>MTLHDNNGVITEWSGEQDWINQYVLHCSADEISDLSREDITALATAHRELAQVRGQGQALVDVVESAGATTLLIATDDMSFLVSSVTAQIAANYSGIATLIHPTFIVQRDASGALTGLKGTGLAQPVASGDTVALPSLKIVDAAGDGTARIESWIAVRLSSVLDADAQEQLKREITEILEDVRVASDDRVEMAERVSELAEHMNSLQDITLGGSELYSGVYNSEIDPAARVASVQEFLRWLTRGNFLFMGVKARDLTRNTDSMLLVDRPGSGLGILRAGEDSAESNGVELTGLARDNARDPKPMYMTKANSRSTVHRHDYLDYIGIRDFDEQGNIVGEYVILGLFSLQAYALPASETPLVRERVAIVRRRLGFHPGSHSDKTLAGIIEDYPRLELLHSDVDSLTEIFRGIMGLEERRTTRLFLRPDDFGRFVSAVVFLPRDRYNTQVRQRLERVFREEIDLQNIDFEVRLSTSSLARLFFRIRLTNPNVIPPMDAAKIEKRLQQAVRSWGEATGVALENTDGGRPLSSNWAEAAPMIYRADYEVTDAVEDVAIFESLSEESGKPAAIRIVEKDGVTRLKTYLSQQRTLTELLPVMQNMGLTVIDQKPYEITPADGRSFLLYDFGAQLPEGVDAEAVERIYEDSLNAFLTGVRESDSLDRLILSAQLSWQSVAILRAYTHYLVQLGRGFTPEFMSDTLLAFPQVTGILTRLFEISFNPELSLSDAEREEGRETLWADFEATLSEVPTLDADRFLRSMGTVIWATLRTNAYLGKYSLALKVDPESIDFAPLPRPKFEIFVYSPRVEGVHLRFGSVARGGLRWSDRREDFRTEVLGLVKAQMVKNSVIIPTGAKGGFYPKHLPNPALDRDAWMTEGRESYKIFISSLLDVTDNLSIEADGAETVVHNPRVVARDGDDYYLVVAADKGTASFSDTANSISEEYGFWLGDAFASGGSVGYDHKAMGITARGAWESIKRHFSELGIDCQSEEFTTVGIGDMSGDVFGNGMMRSRTTRLVAAFDHRDIFIDPNPDASTSFDERVRLYETPRSSWQDYNRELISTGGGVYSRGAKFIDITPEAREALGIDEGVTRLAPAELISAILRAPVDLVYNGGVGTYVKAAVETNAEVGDKANDGLRINGGEIRAKIVGEGGNLGFTQLGRIEAAEAGVLINTDAIDNSAGVETSDREVNIKILVDRLVAAGRLSADERASFIESHREDVGVQVLRTNVEQNVLLQAERLGVVPGVEAYIRLIHDLEENAGLNRDVEFIPGDEAIRDRYASTGVTLTSPELSVLAAYVKIHLTHELEKTTFADDPWLGGVLREYFPPALVERFGDALETHPLRREIICTQVANEIVNLGGITHVFRVIEETGASVDAIARAFIVSRETFDISLEAQLHRDLPASTPLDAWQPVIRDWQRVLDRLVRWFISERSVVVGKPIEGMIERFAPIKSLRANLPQYLSEDTRTRVRALRDRAEEWGLPEELLVIWIRSFESFALMDVLRISEVHGLNADQVAHLYFAVYDRFRIDALLTITSRLPRTDRWETLARSALRDDLYEIAAALALKVVREQGLDASMDTPEEARDLLDAWVAKNPVRTGRVDAMYEQVQKMEALGDGQPPRLAVLSVTVRTLREAVTS</sequence>
<dbReference type="Pfam" id="PF21078">
    <property type="entry name" value="GDH_HM3"/>
    <property type="match status" value="1"/>
</dbReference>
<evidence type="ECO:0000259" key="4">
    <source>
        <dbReference type="Pfam" id="PF21076"/>
    </source>
</evidence>
<dbReference type="GO" id="GO:0004069">
    <property type="term" value="F:L-aspartate:2-oxoglutarate aminotransferase activity"/>
    <property type="evidence" value="ECO:0007669"/>
    <property type="project" value="InterPro"/>
</dbReference>
<dbReference type="KEGG" id="rter:IDM49_00515"/>
<dbReference type="Pfam" id="PF21074">
    <property type="entry name" value="GDH_C"/>
    <property type="match status" value="1"/>
</dbReference>
<name>A0A7H2BDT8_9MICC</name>
<dbReference type="SUPFAM" id="SSF53223">
    <property type="entry name" value="Aminoacid dehydrogenase-like, N-terminal domain"/>
    <property type="match status" value="1"/>
</dbReference>
<organism evidence="6 7">
    <name type="scientific">Rothia terrae</name>
    <dbReference type="NCBI Taxonomy" id="396015"/>
    <lineage>
        <taxon>Bacteria</taxon>
        <taxon>Bacillati</taxon>
        <taxon>Actinomycetota</taxon>
        <taxon>Actinomycetes</taxon>
        <taxon>Micrococcales</taxon>
        <taxon>Micrococcaceae</taxon>
        <taxon>Rothia</taxon>
    </lineage>
</organism>
<dbReference type="EMBL" id="CP061539">
    <property type="protein sequence ID" value="QNV37834.1"/>
    <property type="molecule type" value="Genomic_DNA"/>
</dbReference>
<gene>
    <name evidence="6" type="ORF">IDM49_00515</name>
</gene>
<dbReference type="Pfam" id="PF21077">
    <property type="entry name" value="GDH_ACT3"/>
    <property type="match status" value="1"/>
</dbReference>
<dbReference type="Proteomes" id="UP000516404">
    <property type="component" value="Chromosome"/>
</dbReference>
<proteinExistence type="predicted"/>
<dbReference type="InterPro" id="IPR049056">
    <property type="entry name" value="NAD_Glu_DH_HM3"/>
</dbReference>
<keyword evidence="7" id="KW-1185">Reference proteome</keyword>
<dbReference type="InterPro" id="IPR024727">
    <property type="entry name" value="NAD_Glu_DH_N_ACT1"/>
</dbReference>
<dbReference type="Pfam" id="PF21076">
    <property type="entry name" value="GDH_ACT2"/>
    <property type="match status" value="1"/>
</dbReference>
<dbReference type="Pfam" id="PF21075">
    <property type="entry name" value="GDH_ACT1"/>
    <property type="match status" value="1"/>
</dbReference>
<feature type="domain" description="NAD-glutamate dehydrogenase catalytic" evidence="1">
    <location>
        <begin position="738"/>
        <end position="1232"/>
    </location>
</feature>
<dbReference type="InterPro" id="IPR028971">
    <property type="entry name" value="NAD-GDH_cat"/>
</dbReference>
<protein>
    <submittedName>
        <fullName evidence="6">NAD-glutamate dehydrogenase</fullName>
    </submittedName>
</protein>
<dbReference type="GO" id="GO:0006538">
    <property type="term" value="P:L-glutamate catabolic process"/>
    <property type="evidence" value="ECO:0007669"/>
    <property type="project" value="InterPro"/>
</dbReference>
<dbReference type="InterPro" id="IPR049062">
    <property type="entry name" value="NAD_Glu_DH_ACT2"/>
</dbReference>
<dbReference type="PIRSF" id="PIRSF036761">
    <property type="entry name" value="GDH_Mll4104"/>
    <property type="match status" value="1"/>
</dbReference>
<evidence type="ECO:0000259" key="3">
    <source>
        <dbReference type="Pfam" id="PF21075"/>
    </source>
</evidence>
<dbReference type="Pfam" id="PF21073">
    <property type="entry name" value="GDH_HM1"/>
    <property type="match status" value="1"/>
</dbReference>
<accession>A0A7H2BDT8</accession>
<dbReference type="InterPro" id="IPR049064">
    <property type="entry name" value="NAD_Glu_DH_ACT3"/>
</dbReference>
<feature type="domain" description="NAD-glutamate dehydrogenase ACT3" evidence="5">
    <location>
        <begin position="572"/>
        <end position="632"/>
    </location>
</feature>
<dbReference type="InterPro" id="IPR048381">
    <property type="entry name" value="GDH_C"/>
</dbReference>
<dbReference type="InterPro" id="IPR007780">
    <property type="entry name" value="NAD_Glu_DH_bac"/>
</dbReference>